<dbReference type="PRINTS" id="PR00069">
    <property type="entry name" value="ALDKETRDTASE"/>
</dbReference>
<dbReference type="Pfam" id="PF00248">
    <property type="entry name" value="Aldo_ket_red"/>
    <property type="match status" value="1"/>
</dbReference>
<gene>
    <name evidence="3" type="ORF">PVAG01_06046</name>
</gene>
<name>A0ABR4PEY7_9HELO</name>
<dbReference type="InterPro" id="IPR020471">
    <property type="entry name" value="AKR"/>
</dbReference>
<evidence type="ECO:0000256" key="1">
    <source>
        <dbReference type="ARBA" id="ARBA00023002"/>
    </source>
</evidence>
<dbReference type="Gene3D" id="3.20.20.100">
    <property type="entry name" value="NADP-dependent oxidoreductase domain"/>
    <property type="match status" value="1"/>
</dbReference>
<keyword evidence="4" id="KW-1185">Reference proteome</keyword>
<reference evidence="3 4" key="1">
    <citation type="submission" date="2024-06" db="EMBL/GenBank/DDBJ databases">
        <title>Complete genome of Phlyctema vagabunda strain 19-DSS-EL-015.</title>
        <authorList>
            <person name="Fiorenzani C."/>
        </authorList>
    </citation>
    <scope>NUCLEOTIDE SEQUENCE [LARGE SCALE GENOMIC DNA]</scope>
    <source>
        <strain evidence="3 4">19-DSS-EL-015</strain>
    </source>
</reference>
<feature type="domain" description="NADP-dependent oxidoreductase" evidence="2">
    <location>
        <begin position="6"/>
        <end position="301"/>
    </location>
</feature>
<protein>
    <submittedName>
        <fullName evidence="3">Aldehyde reductase</fullName>
    </submittedName>
</protein>
<organism evidence="3 4">
    <name type="scientific">Phlyctema vagabunda</name>
    <dbReference type="NCBI Taxonomy" id="108571"/>
    <lineage>
        <taxon>Eukaryota</taxon>
        <taxon>Fungi</taxon>
        <taxon>Dikarya</taxon>
        <taxon>Ascomycota</taxon>
        <taxon>Pezizomycotina</taxon>
        <taxon>Leotiomycetes</taxon>
        <taxon>Helotiales</taxon>
        <taxon>Dermateaceae</taxon>
        <taxon>Phlyctema</taxon>
    </lineage>
</organism>
<dbReference type="SUPFAM" id="SSF51430">
    <property type="entry name" value="NAD(P)-linked oxidoreductase"/>
    <property type="match status" value="1"/>
</dbReference>
<evidence type="ECO:0000313" key="3">
    <source>
        <dbReference type="EMBL" id="KAL3421890.1"/>
    </source>
</evidence>
<evidence type="ECO:0000313" key="4">
    <source>
        <dbReference type="Proteomes" id="UP001629113"/>
    </source>
</evidence>
<keyword evidence="1" id="KW-0560">Oxidoreductase</keyword>
<dbReference type="PANTHER" id="PTHR43364:SF4">
    <property type="entry name" value="NAD(P)-LINKED OXIDOREDUCTASE SUPERFAMILY PROTEIN"/>
    <property type="match status" value="1"/>
</dbReference>
<sequence length="321" mass="35116">MASHPKIIYGTAGIAAFSPETRQEFEDILVKHNVKDLDTAYIYTNSEVTLKEAGWSKKFILHTKAPGFVPGSLAKQSVLDGAKKSLGDLGEDSVETYFLHSPDPTTPIEETLSAIQEIYAAGKFKRFGLSNFKAADVQKIYDIQKAAGSVLPSVFQGNYNAVSRHIETDLFPVLRKLDISFFAYSPIAGGFLVKTAASLREGNDTGRFAANSPIGGLYNKLYCKDSLYEALDEWATIADSLKISKAALAYRWVTYNSALKVEHGDAVIVGASKPAQLEESLKAIEDGPLDQATVDKIEALWKKVEKDAPLDNYHSFAHGQN</sequence>
<dbReference type="EMBL" id="JBFCZG010000005">
    <property type="protein sequence ID" value="KAL3421890.1"/>
    <property type="molecule type" value="Genomic_DNA"/>
</dbReference>
<proteinExistence type="predicted"/>
<evidence type="ECO:0000259" key="2">
    <source>
        <dbReference type="Pfam" id="PF00248"/>
    </source>
</evidence>
<dbReference type="Proteomes" id="UP001629113">
    <property type="component" value="Unassembled WGS sequence"/>
</dbReference>
<dbReference type="InterPro" id="IPR050523">
    <property type="entry name" value="AKR_Detox_Biosynth"/>
</dbReference>
<comment type="caution">
    <text evidence="3">The sequence shown here is derived from an EMBL/GenBank/DDBJ whole genome shotgun (WGS) entry which is preliminary data.</text>
</comment>
<dbReference type="CDD" id="cd19075">
    <property type="entry name" value="AKR_AKR7A1-5"/>
    <property type="match status" value="1"/>
</dbReference>
<dbReference type="InterPro" id="IPR036812">
    <property type="entry name" value="NAD(P)_OxRdtase_dom_sf"/>
</dbReference>
<dbReference type="InterPro" id="IPR023210">
    <property type="entry name" value="NADP_OxRdtase_dom"/>
</dbReference>
<accession>A0ABR4PEY7</accession>
<dbReference type="PANTHER" id="PTHR43364">
    <property type="entry name" value="NADH-SPECIFIC METHYLGLYOXAL REDUCTASE-RELATED"/>
    <property type="match status" value="1"/>
</dbReference>